<evidence type="ECO:0000256" key="1">
    <source>
        <dbReference type="SAM" id="MobiDB-lite"/>
    </source>
</evidence>
<reference evidence="2" key="1">
    <citation type="submission" date="2019-12" db="EMBL/GenBank/DDBJ databases">
        <title>Genome sequencing and annotation of Brassica cretica.</title>
        <authorList>
            <person name="Studholme D.J."/>
            <person name="Sarris P.F."/>
        </authorList>
    </citation>
    <scope>NUCLEOTIDE SEQUENCE</scope>
    <source>
        <strain evidence="2">PFS-102/07</strain>
        <tissue evidence="2">Leaf</tissue>
    </source>
</reference>
<proteinExistence type="predicted"/>
<feature type="region of interest" description="Disordered" evidence="1">
    <location>
        <begin position="47"/>
        <end position="66"/>
    </location>
</feature>
<sequence>MWAQSGEVLCDTIDAEIRKWWKLKQQPETSALSGVGIVICQNCHRGDETIQGNPSNRSGDESQKSRLAVARRGEMNFVFSLQPY</sequence>
<dbReference type="EMBL" id="QGKY02002305">
    <property type="protein sequence ID" value="KAF2531539.1"/>
    <property type="molecule type" value="Genomic_DNA"/>
</dbReference>
<accession>A0A8S9FFA9</accession>
<name>A0A8S9FFA9_BRACR</name>
<evidence type="ECO:0000313" key="2">
    <source>
        <dbReference type="EMBL" id="KAF2531539.1"/>
    </source>
</evidence>
<dbReference type="AlphaFoldDB" id="A0A8S9FFA9"/>
<gene>
    <name evidence="2" type="ORF">F2Q70_00032275</name>
</gene>
<organism evidence="2">
    <name type="scientific">Brassica cretica</name>
    <name type="common">Mustard</name>
    <dbReference type="NCBI Taxonomy" id="69181"/>
    <lineage>
        <taxon>Eukaryota</taxon>
        <taxon>Viridiplantae</taxon>
        <taxon>Streptophyta</taxon>
        <taxon>Embryophyta</taxon>
        <taxon>Tracheophyta</taxon>
        <taxon>Spermatophyta</taxon>
        <taxon>Magnoliopsida</taxon>
        <taxon>eudicotyledons</taxon>
        <taxon>Gunneridae</taxon>
        <taxon>Pentapetalae</taxon>
        <taxon>rosids</taxon>
        <taxon>malvids</taxon>
        <taxon>Brassicales</taxon>
        <taxon>Brassicaceae</taxon>
        <taxon>Brassiceae</taxon>
        <taxon>Brassica</taxon>
    </lineage>
</organism>
<comment type="caution">
    <text evidence="2">The sequence shown here is derived from an EMBL/GenBank/DDBJ whole genome shotgun (WGS) entry which is preliminary data.</text>
</comment>
<protein>
    <submittedName>
        <fullName evidence="2">Uncharacterized protein</fullName>
    </submittedName>
</protein>